<feature type="compositionally biased region" description="Polar residues" evidence="2">
    <location>
        <begin position="168"/>
        <end position="183"/>
    </location>
</feature>
<feature type="compositionally biased region" description="Polar residues" evidence="2">
    <location>
        <begin position="350"/>
        <end position="359"/>
    </location>
</feature>
<feature type="compositionally biased region" description="Polar residues" evidence="2">
    <location>
        <begin position="519"/>
        <end position="533"/>
    </location>
</feature>
<feature type="compositionally biased region" description="Low complexity" evidence="2">
    <location>
        <begin position="427"/>
        <end position="452"/>
    </location>
</feature>
<protein>
    <recommendedName>
        <fullName evidence="3">SH3 domain-containing protein</fullName>
    </recommendedName>
</protein>
<feature type="compositionally biased region" description="Low complexity" evidence="2">
    <location>
        <begin position="477"/>
        <end position="488"/>
    </location>
</feature>
<comment type="caution">
    <text evidence="4">The sequence shown here is derived from an EMBL/GenBank/DDBJ whole genome shotgun (WGS) entry which is preliminary data.</text>
</comment>
<keyword evidence="1" id="KW-0728">SH3 domain</keyword>
<feature type="compositionally biased region" description="Polar residues" evidence="2">
    <location>
        <begin position="956"/>
        <end position="968"/>
    </location>
</feature>
<sequence>MDEEIDFLLLNPFVEIVEKAQAALDAAQDVDNAEMVKAAQALLKEGERARKAIEPIAKRNLTLYGENFVTALKDHDGIAEYIDALNNLVYVFDDYTEQDSFDADKFKELGKTAQQTTLKIAPILRRMKLEAPASVSAASVTGLSNPPTPLISQASPFFTTADVSRVNSLGGRSSTSYTSSVTGARSPHPDDALDLGSVGGAPGVVVPSVQRYDTVVHVPSDAQQQREDAPPVMGIQGGPDLGWNNGQSQHTNQNPNANVSPTLSRHSIATPTMLPSIPEPPPPPPSLPDPPPPIPGVNPWQIGARPSVGTIVEGHEGEEQSNGAGEADGGEVPERRRRISTRPDSPTLPSPTTVATTHSADFMIPPPPPPTSSFPPSPPRQYARRLDEGVDAWQQQVARGTADPSPRTVSLRPEQLSAPPVNVPVMSASWSLPSQQSSGQNYVFSQQQQQQQLGRQSLPGPTSAPSGFISPRQSQISNTTASTASSTNGSVFSFDSYLNGLSNQMRDSSLDPISPVAGQATTAVSPSSPTGAQPQLLASFASGSQQQQPTPPQQQHQQPQQPVLQPPLIPVNMPPVLPDEQPGLEIIRPIVDIDPGLIPVDSPSQQGFPDAAKEERIAKIRPADCNIGPGSSYHLLKGFCEGAKEVQRGNAGVRQIKKLSYSGAGAYAAKCTHCLYELQWSEVDKDRQNLASANYRMHGIGFRLRFLSKCHLPAKQVDDPLYACIFCLQDGHTLEESDATVFFTQGQLFSHLSRHPRPLPEVQGVTVIDGPERPEQFRNDYDLHFTLPPNTSELDGIRRELQQLPTAMAIESFRKAHGALRRPFDGVVPIQFPIGSKIVGIEFPAKYKGEWAVGWFDNVRGPFPVEHVRLDPPPRNEIRTQGTSALRATTRWKWASSSAYRNSEWLKLDRNETVTNIIWSHPDHWCWAGTNAKGKWGYFPQSHIEPNSVREGVASDASSVVSQERSSNAGGGGGGGFLSRLRSHNNHSSTPSIKRPVSIASHSTSSSR</sequence>
<proteinExistence type="predicted"/>
<gene>
    <name evidence="4" type="ORF">Sste5346_007653</name>
</gene>
<dbReference type="Pfam" id="PF14604">
    <property type="entry name" value="SH3_9"/>
    <property type="match status" value="1"/>
</dbReference>
<evidence type="ECO:0000259" key="3">
    <source>
        <dbReference type="Pfam" id="PF14604"/>
    </source>
</evidence>
<organism evidence="4 5">
    <name type="scientific">Sporothrix stenoceras</name>
    <dbReference type="NCBI Taxonomy" id="5173"/>
    <lineage>
        <taxon>Eukaryota</taxon>
        <taxon>Fungi</taxon>
        <taxon>Dikarya</taxon>
        <taxon>Ascomycota</taxon>
        <taxon>Pezizomycotina</taxon>
        <taxon>Sordariomycetes</taxon>
        <taxon>Sordariomycetidae</taxon>
        <taxon>Ophiostomatales</taxon>
        <taxon>Ophiostomataceae</taxon>
        <taxon>Sporothrix</taxon>
    </lineage>
</organism>
<name>A0ABR3YU78_9PEZI</name>
<evidence type="ECO:0000313" key="4">
    <source>
        <dbReference type="EMBL" id="KAL1891390.1"/>
    </source>
</evidence>
<feature type="compositionally biased region" description="Polar residues" evidence="2">
    <location>
        <begin position="453"/>
        <end position="476"/>
    </location>
</feature>
<keyword evidence="5" id="KW-1185">Reference proteome</keyword>
<evidence type="ECO:0000256" key="2">
    <source>
        <dbReference type="SAM" id="MobiDB-lite"/>
    </source>
</evidence>
<feature type="region of interest" description="Disordered" evidence="2">
    <location>
        <begin position="168"/>
        <end position="199"/>
    </location>
</feature>
<dbReference type="EMBL" id="JAWCUI010000053">
    <property type="protein sequence ID" value="KAL1891390.1"/>
    <property type="molecule type" value="Genomic_DNA"/>
</dbReference>
<evidence type="ECO:0000256" key="1">
    <source>
        <dbReference type="ARBA" id="ARBA00022443"/>
    </source>
</evidence>
<evidence type="ECO:0000313" key="5">
    <source>
        <dbReference type="Proteomes" id="UP001583186"/>
    </source>
</evidence>
<accession>A0ABR3YU78</accession>
<dbReference type="InterPro" id="IPR001452">
    <property type="entry name" value="SH3_domain"/>
</dbReference>
<feature type="compositionally biased region" description="Low complexity" evidence="2">
    <location>
        <begin position="545"/>
        <end position="563"/>
    </location>
</feature>
<feature type="compositionally biased region" description="Pro residues" evidence="2">
    <location>
        <begin position="364"/>
        <end position="379"/>
    </location>
</feature>
<dbReference type="Proteomes" id="UP001583186">
    <property type="component" value="Unassembled WGS sequence"/>
</dbReference>
<reference evidence="4 5" key="1">
    <citation type="journal article" date="2024" name="IMA Fungus">
        <title>IMA Genome - F19 : A genome assembly and annotation guide to empower mycologists, including annotated draft genome sequences of Ceratocystis pirilliformis, Diaporthe australafricana, Fusarium ophioides, Paecilomyces lecythidis, and Sporothrix stenoceras.</title>
        <authorList>
            <person name="Aylward J."/>
            <person name="Wilson A.M."/>
            <person name="Visagie C.M."/>
            <person name="Spraker J."/>
            <person name="Barnes I."/>
            <person name="Buitendag C."/>
            <person name="Ceriani C."/>
            <person name="Del Mar Angel L."/>
            <person name="du Plessis D."/>
            <person name="Fuchs T."/>
            <person name="Gasser K."/>
            <person name="Kramer D."/>
            <person name="Li W."/>
            <person name="Munsamy K."/>
            <person name="Piso A."/>
            <person name="Price J.L."/>
            <person name="Sonnekus B."/>
            <person name="Thomas C."/>
            <person name="van der Nest A."/>
            <person name="van Dijk A."/>
            <person name="van Heerden A."/>
            <person name="van Vuuren N."/>
            <person name="Yilmaz N."/>
            <person name="Duong T.A."/>
            <person name="van der Merwe N.A."/>
            <person name="Wingfield M.J."/>
            <person name="Wingfield B.D."/>
        </authorList>
    </citation>
    <scope>NUCLEOTIDE SEQUENCE [LARGE SCALE GENOMIC DNA]</scope>
    <source>
        <strain evidence="4 5">CMW 5346</strain>
    </source>
</reference>
<dbReference type="InterPro" id="IPR036028">
    <property type="entry name" value="SH3-like_dom_sf"/>
</dbReference>
<feature type="domain" description="SH3" evidence="3">
    <location>
        <begin position="901"/>
        <end position="945"/>
    </location>
</feature>
<feature type="compositionally biased region" description="Pro residues" evidence="2">
    <location>
        <begin position="277"/>
        <end position="296"/>
    </location>
</feature>
<feature type="compositionally biased region" description="Polar residues" evidence="2">
    <location>
        <begin position="244"/>
        <end position="270"/>
    </location>
</feature>
<feature type="region of interest" description="Disordered" evidence="2">
    <location>
        <begin position="220"/>
        <end position="489"/>
    </location>
</feature>
<feature type="region of interest" description="Disordered" evidence="2">
    <location>
        <begin position="509"/>
        <end position="572"/>
    </location>
</feature>
<dbReference type="SUPFAM" id="SSF50044">
    <property type="entry name" value="SH3-domain"/>
    <property type="match status" value="1"/>
</dbReference>
<feature type="region of interest" description="Disordered" evidence="2">
    <location>
        <begin position="954"/>
        <end position="1008"/>
    </location>
</feature>